<sequence length="477" mass="54933">YVSFSECSADRNKSLDMSASNYDGKSKFTCKCGRQYDNEIALDQHKATSCENQDLSCPLCEESLSSSIDMRIHLFRCGAKTEKCPVCQKYIHRAIYNFHVENNCIDLDEDEPNGSNVNTEYDPLNRTDRTQIESRNEPSDNITPFFERLELNFNEELVNTTPQQAMHNRVNAVSYLHGKASQIQESLSREYYPIEVNHVAEKLEFNIILIGSPRVGKSEFINAICNGEKKAETSPSLNSCTKEVTCYFLEDNQERMPGIKPFRINFYDTPGIESWTKQDGKATMLKFIEDKDPICVIYCAAPGSFADLPQVRPVLEFCQKKNIFWAFVCTNMWSSVHRKEVIEEFEKELAIFGVGIEKSFDQSHSPIPHKVTVFGRSALCTMVNSIEYYDPEYSPERKTVQGIDELIHCIMEALDDEKLLGWCNAVLYRRSFWEKLGQNLNGFFSIRIKDIQNMHHESTESMTSVIMKYIYSIVRKR</sequence>
<dbReference type="InterPro" id="IPR006073">
    <property type="entry name" value="GTP-bd"/>
</dbReference>
<feature type="non-terminal residue" evidence="2">
    <location>
        <position position="1"/>
    </location>
</feature>
<reference evidence="2" key="1">
    <citation type="submission" date="2021-02" db="EMBL/GenBank/DDBJ databases">
        <authorList>
            <person name="Nowell W R."/>
        </authorList>
    </citation>
    <scope>NUCLEOTIDE SEQUENCE</scope>
</reference>
<dbReference type="Gene3D" id="3.40.50.300">
    <property type="entry name" value="P-loop containing nucleotide triphosphate hydrolases"/>
    <property type="match status" value="1"/>
</dbReference>
<organism evidence="2 3">
    <name type="scientific">Rotaria socialis</name>
    <dbReference type="NCBI Taxonomy" id="392032"/>
    <lineage>
        <taxon>Eukaryota</taxon>
        <taxon>Metazoa</taxon>
        <taxon>Spiralia</taxon>
        <taxon>Gnathifera</taxon>
        <taxon>Rotifera</taxon>
        <taxon>Eurotatoria</taxon>
        <taxon>Bdelloidea</taxon>
        <taxon>Philodinida</taxon>
        <taxon>Philodinidae</taxon>
        <taxon>Rotaria</taxon>
    </lineage>
</organism>
<proteinExistence type="predicted"/>
<dbReference type="GO" id="GO:0005525">
    <property type="term" value="F:GTP binding"/>
    <property type="evidence" value="ECO:0007669"/>
    <property type="project" value="InterPro"/>
</dbReference>
<dbReference type="Proteomes" id="UP000663851">
    <property type="component" value="Unassembled WGS sequence"/>
</dbReference>
<dbReference type="AlphaFoldDB" id="A0A820W6W6"/>
<dbReference type="InterPro" id="IPR027417">
    <property type="entry name" value="P-loop_NTPase"/>
</dbReference>
<evidence type="ECO:0000313" key="3">
    <source>
        <dbReference type="Proteomes" id="UP000663851"/>
    </source>
</evidence>
<evidence type="ECO:0000313" key="2">
    <source>
        <dbReference type="EMBL" id="CAF4512808.1"/>
    </source>
</evidence>
<gene>
    <name evidence="2" type="ORF">HFQ381_LOCUS28593</name>
</gene>
<dbReference type="SUPFAM" id="SSF52540">
    <property type="entry name" value="P-loop containing nucleoside triphosphate hydrolases"/>
    <property type="match status" value="1"/>
</dbReference>
<dbReference type="CDD" id="cd00882">
    <property type="entry name" value="Ras_like_GTPase"/>
    <property type="match status" value="1"/>
</dbReference>
<name>A0A820W6W6_9BILA</name>
<evidence type="ECO:0000259" key="1">
    <source>
        <dbReference type="Pfam" id="PF01926"/>
    </source>
</evidence>
<feature type="domain" description="G" evidence="1">
    <location>
        <begin position="207"/>
        <end position="293"/>
    </location>
</feature>
<dbReference type="Pfam" id="PF01926">
    <property type="entry name" value="MMR_HSR1"/>
    <property type="match status" value="1"/>
</dbReference>
<dbReference type="EMBL" id="CAJOBO010004128">
    <property type="protein sequence ID" value="CAF4512808.1"/>
    <property type="molecule type" value="Genomic_DNA"/>
</dbReference>
<comment type="caution">
    <text evidence="2">The sequence shown here is derived from an EMBL/GenBank/DDBJ whole genome shotgun (WGS) entry which is preliminary data.</text>
</comment>
<accession>A0A820W6W6</accession>
<protein>
    <recommendedName>
        <fullName evidence="1">G domain-containing protein</fullName>
    </recommendedName>
</protein>